<dbReference type="PANTHER" id="PTHR42976:SF1">
    <property type="entry name" value="GH18 DOMAIN-CONTAINING PROTEIN-RELATED"/>
    <property type="match status" value="1"/>
</dbReference>
<evidence type="ECO:0000313" key="4">
    <source>
        <dbReference type="Proteomes" id="UP000620124"/>
    </source>
</evidence>
<feature type="region of interest" description="Disordered" evidence="1">
    <location>
        <begin position="362"/>
        <end position="386"/>
    </location>
</feature>
<dbReference type="OrthoDB" id="2985496at2759"/>
<dbReference type="SUPFAM" id="SSF51445">
    <property type="entry name" value="(Trans)glycosidases"/>
    <property type="match status" value="1"/>
</dbReference>
<dbReference type="PANTHER" id="PTHR42976">
    <property type="entry name" value="BIFUNCTIONAL CHITINASE/LYSOZYME-RELATED"/>
    <property type="match status" value="1"/>
</dbReference>
<protein>
    <submittedName>
        <fullName evidence="3">Chitinase</fullName>
    </submittedName>
</protein>
<dbReference type="EMBL" id="JACAZI010000002">
    <property type="protein sequence ID" value="KAF7368269.1"/>
    <property type="molecule type" value="Genomic_DNA"/>
</dbReference>
<dbReference type="AlphaFoldDB" id="A0A8H6Z0P6"/>
<dbReference type="InterPro" id="IPR052750">
    <property type="entry name" value="GH18_Chitinase"/>
</dbReference>
<evidence type="ECO:0000256" key="1">
    <source>
        <dbReference type="SAM" id="MobiDB-lite"/>
    </source>
</evidence>
<feature type="compositionally biased region" description="Low complexity" evidence="1">
    <location>
        <begin position="366"/>
        <end position="386"/>
    </location>
</feature>
<keyword evidence="2" id="KW-0732">Signal</keyword>
<proteinExistence type="predicted"/>
<evidence type="ECO:0000313" key="3">
    <source>
        <dbReference type="EMBL" id="KAF7368269.1"/>
    </source>
</evidence>
<name>A0A8H6Z0P6_9AGAR</name>
<dbReference type="InterPro" id="IPR017853">
    <property type="entry name" value="GH"/>
</dbReference>
<gene>
    <name evidence="3" type="ORF">MVEN_00147800</name>
</gene>
<sequence>MMNFLHATTLFVSAISFVGSASAAPINARATTTSPSFADLPKPVYAPYYVYFGNPSTPKMADAFDSLGMKAVTVGFASAPKGECNLTTDLDILQPDVVNFVNKGGAVSLSFGGNLQDQTVPRQHVQQACTDVPSLASLIQESMANFQTNNVEFDIEDNSLLSDTDSATRLGQALVMVKQAVPNTYVTYTMGTGASGMPDQQQAYLRAAKDAGLIVDAVTLMTMNMGGADNVADAQTAVAGGAQQVANIFEISTDDATKKMGMLPSIGVDNIGRVVNLTGAATLGNFAKESNLATLSYWNFNRDFPGGDATTQSLDSSSSPDQTNPSEFFTTFQNALGGAAPPAAAAALKSVAQIQAAGTADASTIPQPAQKAALPEPAAAGAPGGI</sequence>
<accession>A0A8H6Z0P6</accession>
<feature type="chain" id="PRO_5034244757" evidence="2">
    <location>
        <begin position="24"/>
        <end position="386"/>
    </location>
</feature>
<dbReference type="Gene3D" id="3.20.20.80">
    <property type="entry name" value="Glycosidases"/>
    <property type="match status" value="1"/>
</dbReference>
<dbReference type="Proteomes" id="UP000620124">
    <property type="component" value="Unassembled WGS sequence"/>
</dbReference>
<feature type="signal peptide" evidence="2">
    <location>
        <begin position="1"/>
        <end position="23"/>
    </location>
</feature>
<organism evidence="3 4">
    <name type="scientific">Mycena venus</name>
    <dbReference type="NCBI Taxonomy" id="2733690"/>
    <lineage>
        <taxon>Eukaryota</taxon>
        <taxon>Fungi</taxon>
        <taxon>Dikarya</taxon>
        <taxon>Basidiomycota</taxon>
        <taxon>Agaricomycotina</taxon>
        <taxon>Agaricomycetes</taxon>
        <taxon>Agaricomycetidae</taxon>
        <taxon>Agaricales</taxon>
        <taxon>Marasmiineae</taxon>
        <taxon>Mycenaceae</taxon>
        <taxon>Mycena</taxon>
    </lineage>
</organism>
<comment type="caution">
    <text evidence="3">The sequence shown here is derived from an EMBL/GenBank/DDBJ whole genome shotgun (WGS) entry which is preliminary data.</text>
</comment>
<evidence type="ECO:0000256" key="2">
    <source>
        <dbReference type="SAM" id="SignalP"/>
    </source>
</evidence>
<keyword evidence="4" id="KW-1185">Reference proteome</keyword>
<reference evidence="3" key="1">
    <citation type="submission" date="2020-05" db="EMBL/GenBank/DDBJ databases">
        <title>Mycena genomes resolve the evolution of fungal bioluminescence.</title>
        <authorList>
            <person name="Tsai I.J."/>
        </authorList>
    </citation>
    <scope>NUCLEOTIDE SEQUENCE</scope>
    <source>
        <strain evidence="3">CCC161011</strain>
    </source>
</reference>